<reference evidence="1 2" key="1">
    <citation type="submission" date="2016-08" db="EMBL/GenBank/DDBJ databases">
        <title>Whole genome sequence of Mesorhizobium sp. strain UASWS1009 isolated from industrial sewage.</title>
        <authorList>
            <person name="Crovadore J."/>
            <person name="Calmin G."/>
            <person name="Chablais R."/>
            <person name="Cochard B."/>
            <person name="Lefort F."/>
        </authorList>
    </citation>
    <scope>NUCLEOTIDE SEQUENCE [LARGE SCALE GENOMIC DNA]</scope>
    <source>
        <strain evidence="1 2">UASWS1009</strain>
    </source>
</reference>
<comment type="caution">
    <text evidence="1">The sequence shown here is derived from an EMBL/GenBank/DDBJ whole genome shotgun (WGS) entry which is preliminary data.</text>
</comment>
<dbReference type="STRING" id="1566387.QV13_23980"/>
<dbReference type="Proteomes" id="UP000094412">
    <property type="component" value="Unassembled WGS sequence"/>
</dbReference>
<dbReference type="AlphaFoldDB" id="A0A1C2DD26"/>
<protein>
    <submittedName>
        <fullName evidence="1">Uncharacterized protein</fullName>
    </submittedName>
</protein>
<proteinExistence type="predicted"/>
<dbReference type="RefSeq" id="WP_024922480.1">
    <property type="nucleotide sequence ID" value="NZ_MDEO01000036.1"/>
</dbReference>
<evidence type="ECO:0000313" key="2">
    <source>
        <dbReference type="Proteomes" id="UP000094412"/>
    </source>
</evidence>
<sequence>MPGNDIIKRRLKSLRQREQEKSDAAAARKAAIEQRAAANGLSIEMQEAVDAPNTYATVCRPMPLSFYYGEGSTPERDAAFMARRAAFYALCAKAFGFEGWHLEPYAYEMSVADAVLRSAFGGRDMKLSLIDQDHASIVNTSAAPLEFMVAQRWLETPKDPPGYGILRFSAAVRFRDEVAGSQSGGLKSQNLEGGSGGFGPRLVSDYALDCISKVSAVRARLHPGLYRLLYMVVIDDLWVWEIDAKKAVRNAKSRPPGKRTQAQRIFHEARRRQLQARRDRIILKLHKALDSAAVVFRYMSEAEYDARWATR</sequence>
<dbReference type="OrthoDB" id="8420340at2"/>
<gene>
    <name evidence="1" type="ORF">QV13_23980</name>
</gene>
<dbReference type="EMBL" id="MDEO01000036">
    <property type="protein sequence ID" value="OCX12660.1"/>
    <property type="molecule type" value="Genomic_DNA"/>
</dbReference>
<name>A0A1C2DD26_9HYPH</name>
<keyword evidence="2" id="KW-1185">Reference proteome</keyword>
<evidence type="ECO:0000313" key="1">
    <source>
        <dbReference type="EMBL" id="OCX12660.1"/>
    </source>
</evidence>
<accession>A0A1C2DD26</accession>
<organism evidence="1 2">
    <name type="scientific">Mesorhizobium hungaricum</name>
    <dbReference type="NCBI Taxonomy" id="1566387"/>
    <lineage>
        <taxon>Bacteria</taxon>
        <taxon>Pseudomonadati</taxon>
        <taxon>Pseudomonadota</taxon>
        <taxon>Alphaproteobacteria</taxon>
        <taxon>Hyphomicrobiales</taxon>
        <taxon>Phyllobacteriaceae</taxon>
        <taxon>Mesorhizobium</taxon>
    </lineage>
</organism>